<dbReference type="RefSeq" id="WP_174673339.1">
    <property type="nucleotide sequence ID" value="NZ_CP054491.1"/>
</dbReference>
<dbReference type="Proteomes" id="UP000509658">
    <property type="component" value="Chromosome"/>
</dbReference>
<evidence type="ECO:0000256" key="1">
    <source>
        <dbReference type="SAM" id="MobiDB-lite"/>
    </source>
</evidence>
<sequence>MRMRDVKPNTLQIPAAAMQRAYQSVRSRGAGGTAGNDLSSDGIPVADDEGAGGFVAFMLRERLKRHRR</sequence>
<evidence type="ECO:0000313" key="2">
    <source>
        <dbReference type="EMBL" id="QKQ27160.1"/>
    </source>
</evidence>
<reference evidence="2 3" key="1">
    <citation type="submission" date="2020-05" db="EMBL/GenBank/DDBJ databases">
        <title>Horizontal transmission and recombination maintain forever young bacterial symbiont genomes.</title>
        <authorList>
            <person name="Russell S.L."/>
            <person name="Pepper-Tunick E."/>
            <person name="Svedberg J."/>
            <person name="Byrne A."/>
            <person name="Ruelas Castillo J."/>
            <person name="Vollmers C."/>
            <person name="Beinart R.A."/>
            <person name="Corbett-Detig R."/>
        </authorList>
    </citation>
    <scope>NUCLEOTIDE SEQUENCE [LARGE SCALE GENOMIC DNA]</scope>
    <source>
        <strain evidence="2">Santa_Monica_outfall</strain>
    </source>
</reference>
<dbReference type="KEGG" id="rev:HUE57_13325"/>
<feature type="region of interest" description="Disordered" evidence="1">
    <location>
        <begin position="24"/>
        <end position="45"/>
    </location>
</feature>
<dbReference type="AlphaFoldDB" id="A0A6N0HXS0"/>
<organism evidence="2 3">
    <name type="scientific">Candidatus Reidiella endopervernicosa</name>
    <dbReference type="NCBI Taxonomy" id="2738883"/>
    <lineage>
        <taxon>Bacteria</taxon>
        <taxon>Pseudomonadati</taxon>
        <taxon>Pseudomonadota</taxon>
        <taxon>Gammaproteobacteria</taxon>
        <taxon>Candidatus Reidiella</taxon>
    </lineage>
</organism>
<keyword evidence="3" id="KW-1185">Reference proteome</keyword>
<proteinExistence type="predicted"/>
<dbReference type="EMBL" id="CP054491">
    <property type="protein sequence ID" value="QKQ27160.1"/>
    <property type="molecule type" value="Genomic_DNA"/>
</dbReference>
<evidence type="ECO:0000313" key="3">
    <source>
        <dbReference type="Proteomes" id="UP000509658"/>
    </source>
</evidence>
<gene>
    <name evidence="2" type="ORF">HUE57_13325</name>
</gene>
<name>A0A6N0HXS0_9GAMM</name>
<protein>
    <submittedName>
        <fullName evidence="2">Uncharacterized protein</fullName>
    </submittedName>
</protein>
<accession>A0A6N0HXS0</accession>